<feature type="region of interest" description="Disordered" evidence="1">
    <location>
        <begin position="27"/>
        <end position="65"/>
    </location>
</feature>
<organism evidence="3 4">
    <name type="scientific">Actinidia rufa</name>
    <dbReference type="NCBI Taxonomy" id="165716"/>
    <lineage>
        <taxon>Eukaryota</taxon>
        <taxon>Viridiplantae</taxon>
        <taxon>Streptophyta</taxon>
        <taxon>Embryophyta</taxon>
        <taxon>Tracheophyta</taxon>
        <taxon>Spermatophyta</taxon>
        <taxon>Magnoliopsida</taxon>
        <taxon>eudicotyledons</taxon>
        <taxon>Gunneridae</taxon>
        <taxon>Pentapetalae</taxon>
        <taxon>asterids</taxon>
        <taxon>Ericales</taxon>
        <taxon>Actinidiaceae</taxon>
        <taxon>Actinidia</taxon>
    </lineage>
</organism>
<dbReference type="AlphaFoldDB" id="A0A7J0EAQ9"/>
<evidence type="ECO:0000256" key="1">
    <source>
        <dbReference type="SAM" id="MobiDB-lite"/>
    </source>
</evidence>
<feature type="compositionally biased region" description="Gly residues" evidence="1">
    <location>
        <begin position="51"/>
        <end position="61"/>
    </location>
</feature>
<comment type="caution">
    <text evidence="3">The sequence shown here is derived from an EMBL/GenBank/DDBJ whole genome shotgun (WGS) entry which is preliminary data.</text>
</comment>
<gene>
    <name evidence="3" type="ORF">Acr_03g0003350</name>
</gene>
<sequence>MMKPNIYFTLILFCLLFSSSWAYNPSGGGSDGRKVEPPEVSSGPSRVGRAPTGGTGSGQGPSWGYSWGWGSSPGSGWGYGSGSGRSPNGFGRGFGYGFGSGSGSGSGYGYGTGSGGAHGGGYGSGSGSGSGLEEVLVVVAVQEAVGQVDMETVCHRSLRKGTSMVRKTDLQFVFVCALEVIYDAATI</sequence>
<proteinExistence type="predicted"/>
<dbReference type="Proteomes" id="UP000585474">
    <property type="component" value="Unassembled WGS sequence"/>
</dbReference>
<feature type="signal peptide" evidence="2">
    <location>
        <begin position="1"/>
        <end position="22"/>
    </location>
</feature>
<dbReference type="OrthoDB" id="10538225at2759"/>
<evidence type="ECO:0000256" key="2">
    <source>
        <dbReference type="SAM" id="SignalP"/>
    </source>
</evidence>
<accession>A0A7J0EAQ9</accession>
<keyword evidence="2" id="KW-0732">Signal</keyword>
<feature type="chain" id="PRO_5029449064" evidence="2">
    <location>
        <begin position="23"/>
        <end position="187"/>
    </location>
</feature>
<evidence type="ECO:0000313" key="4">
    <source>
        <dbReference type="Proteomes" id="UP000585474"/>
    </source>
</evidence>
<protein>
    <submittedName>
        <fullName evidence="3">Glycine-rich protein</fullName>
    </submittedName>
</protein>
<reference evidence="3 4" key="1">
    <citation type="submission" date="2019-07" db="EMBL/GenBank/DDBJ databases">
        <title>De Novo Assembly of kiwifruit Actinidia rufa.</title>
        <authorList>
            <person name="Sugita-Konishi S."/>
            <person name="Sato K."/>
            <person name="Mori E."/>
            <person name="Abe Y."/>
            <person name="Kisaki G."/>
            <person name="Hamano K."/>
            <person name="Suezawa K."/>
            <person name="Otani M."/>
            <person name="Fukuda T."/>
            <person name="Manabe T."/>
            <person name="Gomi K."/>
            <person name="Tabuchi M."/>
            <person name="Akimitsu K."/>
            <person name="Kataoka I."/>
        </authorList>
    </citation>
    <scope>NUCLEOTIDE SEQUENCE [LARGE SCALE GENOMIC DNA]</scope>
    <source>
        <strain evidence="4">cv. Fuchu</strain>
    </source>
</reference>
<keyword evidence="4" id="KW-1185">Reference proteome</keyword>
<evidence type="ECO:0000313" key="3">
    <source>
        <dbReference type="EMBL" id="GFY83561.1"/>
    </source>
</evidence>
<name>A0A7J0EAQ9_9ERIC</name>
<dbReference type="EMBL" id="BJWL01000003">
    <property type="protein sequence ID" value="GFY83561.1"/>
    <property type="molecule type" value="Genomic_DNA"/>
</dbReference>